<dbReference type="Gene3D" id="3.40.50.10540">
    <property type="entry name" value="Crotonobetainyl-coa:carnitine coa-transferase, domain 1"/>
    <property type="match status" value="1"/>
</dbReference>
<dbReference type="InterPro" id="IPR023606">
    <property type="entry name" value="CoA-Trfase_III_dom_1_sf"/>
</dbReference>
<protein>
    <submittedName>
        <fullName evidence="1">Uncharacterized protein</fullName>
    </submittedName>
</protein>
<keyword evidence="2" id="KW-1185">Reference proteome</keyword>
<evidence type="ECO:0000313" key="1">
    <source>
        <dbReference type="EMBL" id="APU15850.1"/>
    </source>
</evidence>
<proteinExistence type="predicted"/>
<dbReference type="KEGG" id="acad:UA74_19125"/>
<evidence type="ECO:0000313" key="2">
    <source>
        <dbReference type="Proteomes" id="UP000185511"/>
    </source>
</evidence>
<reference evidence="2" key="1">
    <citation type="submission" date="2016-06" db="EMBL/GenBank/DDBJ databases">
        <title>Complete genome sequence of Actinoalloteichus fjordicus DSM 46855 (=ADI127-17), type strain of the new species Actinoalloteichus fjordicus.</title>
        <authorList>
            <person name="Ruckert C."/>
            <person name="Nouioui I."/>
            <person name="Willmese J."/>
            <person name="van Wezel G."/>
            <person name="Klenk H.-P."/>
            <person name="Kalinowski J."/>
            <person name="Zotchev S.B."/>
        </authorList>
    </citation>
    <scope>NUCLEOTIDE SEQUENCE [LARGE SCALE GENOMIC DNA]</scope>
    <source>
        <strain evidence="2">ADI127-7</strain>
    </source>
</reference>
<dbReference type="Proteomes" id="UP000185511">
    <property type="component" value="Chromosome"/>
</dbReference>
<accession>A0AAC9LGC7</accession>
<sequence>MGAVFADADACITPVLTFAEAPAHPHAVARGGFVEVDGVVHPAPAPRFSRSRVDVAASPTPAESQAHGILADWWVGPEPR</sequence>
<dbReference type="SUPFAM" id="SSF89796">
    <property type="entry name" value="CoA-transferase family III (CaiB/BaiF)"/>
    <property type="match status" value="1"/>
</dbReference>
<dbReference type="AlphaFoldDB" id="A0AAC9LGC7"/>
<gene>
    <name evidence="1" type="ORF">UA74_19125</name>
</gene>
<dbReference type="EMBL" id="CP016076">
    <property type="protein sequence ID" value="APU15850.1"/>
    <property type="molecule type" value="Genomic_DNA"/>
</dbReference>
<organism evidence="1 2">
    <name type="scientific">Actinoalloteichus fjordicus</name>
    <dbReference type="NCBI Taxonomy" id="1612552"/>
    <lineage>
        <taxon>Bacteria</taxon>
        <taxon>Bacillati</taxon>
        <taxon>Actinomycetota</taxon>
        <taxon>Actinomycetes</taxon>
        <taxon>Pseudonocardiales</taxon>
        <taxon>Pseudonocardiaceae</taxon>
        <taxon>Actinoalloteichus</taxon>
    </lineage>
</organism>
<name>A0AAC9LGC7_9PSEU</name>